<gene>
    <name evidence="1" type="ORF">MUK42_28800</name>
</gene>
<evidence type="ECO:0000313" key="1">
    <source>
        <dbReference type="EMBL" id="URD95403.1"/>
    </source>
</evidence>
<dbReference type="AlphaFoldDB" id="A0A9E7FK49"/>
<keyword evidence="2" id="KW-1185">Reference proteome</keyword>
<proteinExistence type="predicted"/>
<accession>A0A9E7FK49</accession>
<sequence>MGCCFANLNKDSLPSPRFPAMSGKGLVVVVTCPIVAVVYMSHPSVALLPPTIPSLQAGTICQKEKNGTYHRVSCASVVFSCPTSCPKDGTSACGPLFIIHHSCASPLERQEKSSRNKTR</sequence>
<protein>
    <submittedName>
        <fullName evidence="1">Uncharacterized protein</fullName>
    </submittedName>
</protein>
<dbReference type="Proteomes" id="UP001055439">
    <property type="component" value="Chromosome 4"/>
</dbReference>
<evidence type="ECO:0000313" key="2">
    <source>
        <dbReference type="Proteomes" id="UP001055439"/>
    </source>
</evidence>
<organism evidence="1 2">
    <name type="scientific">Musa troglodytarum</name>
    <name type="common">fe'i banana</name>
    <dbReference type="NCBI Taxonomy" id="320322"/>
    <lineage>
        <taxon>Eukaryota</taxon>
        <taxon>Viridiplantae</taxon>
        <taxon>Streptophyta</taxon>
        <taxon>Embryophyta</taxon>
        <taxon>Tracheophyta</taxon>
        <taxon>Spermatophyta</taxon>
        <taxon>Magnoliopsida</taxon>
        <taxon>Liliopsida</taxon>
        <taxon>Zingiberales</taxon>
        <taxon>Musaceae</taxon>
        <taxon>Musa</taxon>
    </lineage>
</organism>
<feature type="non-terminal residue" evidence="1">
    <location>
        <position position="119"/>
    </location>
</feature>
<reference evidence="1" key="1">
    <citation type="submission" date="2022-05" db="EMBL/GenBank/DDBJ databases">
        <title>The Musa troglodytarum L. genome provides insights into the mechanism of non-climacteric behaviour and enrichment of carotenoids.</title>
        <authorList>
            <person name="Wang J."/>
        </authorList>
    </citation>
    <scope>NUCLEOTIDE SEQUENCE</scope>
    <source>
        <tissue evidence="1">Leaf</tissue>
    </source>
</reference>
<dbReference type="EMBL" id="CP097506">
    <property type="protein sequence ID" value="URD95403.1"/>
    <property type="molecule type" value="Genomic_DNA"/>
</dbReference>
<name>A0A9E7FK49_9LILI</name>